<evidence type="ECO:0000256" key="1">
    <source>
        <dbReference type="SAM" id="MobiDB-lite"/>
    </source>
</evidence>
<dbReference type="AlphaFoldDB" id="A0AAN8ICN4"/>
<proteinExistence type="predicted"/>
<keyword evidence="3" id="KW-1185">Reference proteome</keyword>
<sequence length="207" mass="23106">MSRPYIRMYKGIQIPWSASPSQKEEAYRAAGLVKTQGTIFMIPPEHNALIQAFEAPPRPRTRSSSGAVALCKHFERGGASSEHGKAHPFWPLPTGSNENKTRLAAETLNTMLKDLAWRNVMLLHPGVAVYEVRNSLGYGMRWTLELEENVSKSENSSISDSTSVSEKHQPDRADAEKAWTVKKILFRGFLEPIIGMDDELPQRTEGG</sequence>
<dbReference type="PANTHER" id="PTHR34204">
    <property type="entry name" value="RNA-BINDING ASCH DOMAIN PROTEIN"/>
    <property type="match status" value="1"/>
</dbReference>
<feature type="region of interest" description="Disordered" evidence="1">
    <location>
        <begin position="151"/>
        <end position="173"/>
    </location>
</feature>
<reference evidence="2 3" key="1">
    <citation type="submission" date="2022-12" db="EMBL/GenBank/DDBJ databases">
        <title>Genomic features and morphological characterization of a novel Knufia sp. strain isolated from spacecraft assembly facility.</title>
        <authorList>
            <person name="Teixeira M."/>
            <person name="Chander A.M."/>
            <person name="Stajich J.E."/>
            <person name="Venkateswaran K."/>
        </authorList>
    </citation>
    <scope>NUCLEOTIDE SEQUENCE [LARGE SCALE GENOMIC DNA]</scope>
    <source>
        <strain evidence="2 3">FJI-L2-BK-P2</strain>
    </source>
</reference>
<dbReference type="Proteomes" id="UP001316803">
    <property type="component" value="Unassembled WGS sequence"/>
</dbReference>
<dbReference type="EMBL" id="JAKLMC020000001">
    <property type="protein sequence ID" value="KAK5958820.1"/>
    <property type="molecule type" value="Genomic_DNA"/>
</dbReference>
<accession>A0AAN8ICN4</accession>
<name>A0AAN8ICN4_9EURO</name>
<feature type="compositionally biased region" description="Polar residues" evidence="1">
    <location>
        <begin position="152"/>
        <end position="164"/>
    </location>
</feature>
<gene>
    <name evidence="2" type="ORF">OHC33_000663</name>
</gene>
<protein>
    <submittedName>
        <fullName evidence="2">Uncharacterized protein</fullName>
    </submittedName>
</protein>
<comment type="caution">
    <text evidence="2">The sequence shown here is derived from an EMBL/GenBank/DDBJ whole genome shotgun (WGS) entry which is preliminary data.</text>
</comment>
<evidence type="ECO:0000313" key="3">
    <source>
        <dbReference type="Proteomes" id="UP001316803"/>
    </source>
</evidence>
<evidence type="ECO:0000313" key="2">
    <source>
        <dbReference type="EMBL" id="KAK5958820.1"/>
    </source>
</evidence>
<dbReference type="PANTHER" id="PTHR34204:SF2">
    <property type="entry name" value="RNA-BINDING ASCH DOMAIN PROTEIN"/>
    <property type="match status" value="1"/>
</dbReference>
<organism evidence="2 3">
    <name type="scientific">Knufia fluminis</name>
    <dbReference type="NCBI Taxonomy" id="191047"/>
    <lineage>
        <taxon>Eukaryota</taxon>
        <taxon>Fungi</taxon>
        <taxon>Dikarya</taxon>
        <taxon>Ascomycota</taxon>
        <taxon>Pezizomycotina</taxon>
        <taxon>Eurotiomycetes</taxon>
        <taxon>Chaetothyriomycetidae</taxon>
        <taxon>Chaetothyriales</taxon>
        <taxon>Trichomeriaceae</taxon>
        <taxon>Knufia</taxon>
    </lineage>
</organism>